<gene>
    <name evidence="4" type="ORF">HMPREF3186_01296</name>
</gene>
<proteinExistence type="predicted"/>
<keyword evidence="4" id="KW-0238">DNA-binding</keyword>
<dbReference type="SUPFAM" id="SSF52172">
    <property type="entry name" value="CheY-like"/>
    <property type="match status" value="1"/>
</dbReference>
<dbReference type="InterPro" id="IPR007492">
    <property type="entry name" value="LytTR_DNA-bd_dom"/>
</dbReference>
<dbReference type="PANTHER" id="PTHR37299:SF1">
    <property type="entry name" value="STAGE 0 SPORULATION PROTEIN A HOMOLOG"/>
    <property type="match status" value="1"/>
</dbReference>
<dbReference type="InterPro" id="IPR011006">
    <property type="entry name" value="CheY-like_superfamily"/>
</dbReference>
<evidence type="ECO:0000259" key="2">
    <source>
        <dbReference type="PROSITE" id="PS50110"/>
    </source>
</evidence>
<dbReference type="OrthoDB" id="9809318at2"/>
<sequence>MKIFICEDNNEVLKKIEQVIKNYIMINDLSVEIITSSTDPLNILEEAPKHGIANSYFLDIDLGENAMTGIDLGKKIRDIDPFAKLIYITNFDNMQMRILNEMIAPLAYITKNSDDMDESIRKALTKAYEQYIQSTKLNSNIGKVPIKVGLKQEFYDINELLYFEALEGHKIRLNLVNNKEIIFFGKISNLEILHPSIYICHRSYAINLDNIDKLDSKTVIFKDGTSIYLSSKTIRRIKKEIKNR</sequence>
<feature type="modified residue" description="4-aspartylphosphate" evidence="1">
    <location>
        <position position="59"/>
    </location>
</feature>
<accession>A0A133ZUG2</accession>
<organism evidence="4 5">
    <name type="scientific">Gemella haemolysans</name>
    <dbReference type="NCBI Taxonomy" id="1379"/>
    <lineage>
        <taxon>Bacteria</taxon>
        <taxon>Bacillati</taxon>
        <taxon>Bacillota</taxon>
        <taxon>Bacilli</taxon>
        <taxon>Bacillales</taxon>
        <taxon>Gemellaceae</taxon>
        <taxon>Gemella</taxon>
    </lineage>
</organism>
<dbReference type="InterPro" id="IPR046947">
    <property type="entry name" value="LytR-like"/>
</dbReference>
<reference evidence="5" key="1">
    <citation type="submission" date="2016-01" db="EMBL/GenBank/DDBJ databases">
        <authorList>
            <person name="Mitreva M."/>
            <person name="Pepin K.H."/>
            <person name="Mihindukulasuriya K.A."/>
            <person name="Fulton R."/>
            <person name="Fronick C."/>
            <person name="O'Laughlin M."/>
            <person name="Miner T."/>
            <person name="Herter B."/>
            <person name="Rosa B.A."/>
            <person name="Cordes M."/>
            <person name="Tomlinson C."/>
            <person name="Wollam A."/>
            <person name="Palsikar V.B."/>
            <person name="Mardis E.R."/>
            <person name="Wilson R.K."/>
        </authorList>
    </citation>
    <scope>NUCLEOTIDE SEQUENCE [LARGE SCALE GENOMIC DNA]</scope>
    <source>
        <strain evidence="5">DNF01167</strain>
    </source>
</reference>
<dbReference type="Proteomes" id="UP000070355">
    <property type="component" value="Unassembled WGS sequence"/>
</dbReference>
<protein>
    <submittedName>
        <fullName evidence="4">LytTr DNA-binding domain protein</fullName>
    </submittedName>
</protein>
<feature type="domain" description="Response regulatory" evidence="2">
    <location>
        <begin position="2"/>
        <end position="126"/>
    </location>
</feature>
<evidence type="ECO:0000259" key="3">
    <source>
        <dbReference type="PROSITE" id="PS50930"/>
    </source>
</evidence>
<comment type="caution">
    <text evidence="4">The sequence shown here is derived from an EMBL/GenBank/DDBJ whole genome shotgun (WGS) entry which is preliminary data.</text>
</comment>
<dbReference type="GO" id="GO:0000156">
    <property type="term" value="F:phosphorelay response regulator activity"/>
    <property type="evidence" value="ECO:0007669"/>
    <property type="project" value="InterPro"/>
</dbReference>
<dbReference type="EMBL" id="LSDC01000081">
    <property type="protein sequence ID" value="KXB59071.1"/>
    <property type="molecule type" value="Genomic_DNA"/>
</dbReference>
<evidence type="ECO:0000256" key="1">
    <source>
        <dbReference type="PROSITE-ProRule" id="PRU00169"/>
    </source>
</evidence>
<dbReference type="RefSeq" id="WP_060914413.1">
    <property type="nucleotide sequence ID" value="NZ_JAWFGB010000006.1"/>
</dbReference>
<evidence type="ECO:0000313" key="5">
    <source>
        <dbReference type="Proteomes" id="UP000070355"/>
    </source>
</evidence>
<dbReference type="STRING" id="1379.HMPREF3186_01296"/>
<name>A0A133ZUG2_9BACL</name>
<dbReference type="Pfam" id="PF04397">
    <property type="entry name" value="LytTR"/>
    <property type="match status" value="1"/>
</dbReference>
<evidence type="ECO:0000313" key="4">
    <source>
        <dbReference type="EMBL" id="KXB59071.1"/>
    </source>
</evidence>
<feature type="domain" description="HTH LytTR-type" evidence="3">
    <location>
        <begin position="144"/>
        <end position="243"/>
    </location>
</feature>
<dbReference type="InterPro" id="IPR001789">
    <property type="entry name" value="Sig_transdc_resp-reg_receiver"/>
</dbReference>
<dbReference type="Gene3D" id="3.40.50.2300">
    <property type="match status" value="1"/>
</dbReference>
<dbReference type="PROSITE" id="PS50930">
    <property type="entry name" value="HTH_LYTTR"/>
    <property type="match status" value="1"/>
</dbReference>
<dbReference type="PANTHER" id="PTHR37299">
    <property type="entry name" value="TRANSCRIPTIONAL REGULATOR-RELATED"/>
    <property type="match status" value="1"/>
</dbReference>
<dbReference type="GO" id="GO:0003677">
    <property type="term" value="F:DNA binding"/>
    <property type="evidence" value="ECO:0007669"/>
    <property type="project" value="UniProtKB-KW"/>
</dbReference>
<dbReference type="SMART" id="SM00850">
    <property type="entry name" value="LytTR"/>
    <property type="match status" value="1"/>
</dbReference>
<dbReference type="PATRIC" id="fig|1379.3.peg.1276"/>
<dbReference type="Gene3D" id="2.40.50.1020">
    <property type="entry name" value="LytTr DNA-binding domain"/>
    <property type="match status" value="1"/>
</dbReference>
<dbReference type="PROSITE" id="PS50110">
    <property type="entry name" value="RESPONSE_REGULATORY"/>
    <property type="match status" value="1"/>
</dbReference>
<keyword evidence="1" id="KW-0597">Phosphoprotein</keyword>
<dbReference type="AlphaFoldDB" id="A0A133ZUG2"/>